<dbReference type="AlphaFoldDB" id="A0A1D8A522"/>
<dbReference type="EMBL" id="CP017075">
    <property type="protein sequence ID" value="AOR77208.1"/>
    <property type="molecule type" value="Genomic_DNA"/>
</dbReference>
<sequence length="93" mass="10582">MIRVSAHALDRYRERVRMVSYEEARAALSTPLIEAAAAFGARYVRLGTGHRILINAGVVVTVMPVEQYRRQIRRHGLGRYGRGSESSRYYEGE</sequence>
<gene>
    <name evidence="1" type="ORF">BES08_10940</name>
</gene>
<dbReference type="Proteomes" id="UP000094626">
    <property type="component" value="Chromosome"/>
</dbReference>
<evidence type="ECO:0000313" key="2">
    <source>
        <dbReference type="Proteomes" id="UP000094626"/>
    </source>
</evidence>
<protein>
    <submittedName>
        <fullName evidence="1">Uncharacterized protein</fullName>
    </submittedName>
</protein>
<reference evidence="2" key="1">
    <citation type="journal article" date="2017" name="J. Biotechnol.">
        <title>Complete genome sequence of Novosphingobium resinovorum SA1, a versatile xenobiotic-degrading bacterium capable of utilizing sulfanilic acid.</title>
        <authorList>
            <person name="Hegedus B."/>
            <person name="Kos P.B."/>
            <person name="Balint B."/>
            <person name="Maroti G."/>
            <person name="Gan H.M."/>
            <person name="Perei K."/>
            <person name="Rakhely G."/>
        </authorList>
    </citation>
    <scope>NUCLEOTIDE SEQUENCE [LARGE SCALE GENOMIC DNA]</scope>
    <source>
        <strain evidence="2">SA1</strain>
    </source>
</reference>
<accession>A0A1D8A522</accession>
<dbReference type="KEGG" id="nre:BES08_10940"/>
<dbReference type="OrthoDB" id="7511339at2"/>
<keyword evidence="2" id="KW-1185">Reference proteome</keyword>
<proteinExistence type="predicted"/>
<organism evidence="1 2">
    <name type="scientific">Novosphingobium resinovorum</name>
    <dbReference type="NCBI Taxonomy" id="158500"/>
    <lineage>
        <taxon>Bacteria</taxon>
        <taxon>Pseudomonadati</taxon>
        <taxon>Pseudomonadota</taxon>
        <taxon>Alphaproteobacteria</taxon>
        <taxon>Sphingomonadales</taxon>
        <taxon>Sphingomonadaceae</taxon>
        <taxon>Novosphingobium</taxon>
    </lineage>
</organism>
<name>A0A1D8A522_9SPHN</name>
<evidence type="ECO:0000313" key="1">
    <source>
        <dbReference type="EMBL" id="AOR77208.1"/>
    </source>
</evidence>
<dbReference type="RefSeq" id="WP_069708276.1">
    <property type="nucleotide sequence ID" value="NZ_CP017075.1"/>
</dbReference>